<name>Q02AV2_SOLUE</name>
<dbReference type="InParanoid" id="Q02AV2"/>
<feature type="transmembrane region" description="Helical" evidence="1">
    <location>
        <begin position="112"/>
        <end position="141"/>
    </location>
</feature>
<dbReference type="OrthoDB" id="9770923at2"/>
<accession>Q02AV2</accession>
<dbReference type="KEGG" id="sus:Acid_0815"/>
<keyword evidence="1" id="KW-0812">Transmembrane</keyword>
<feature type="transmembrane region" description="Helical" evidence="1">
    <location>
        <begin position="67"/>
        <end position="100"/>
    </location>
</feature>
<feature type="transmembrane region" description="Helical" evidence="1">
    <location>
        <begin position="177"/>
        <end position="201"/>
    </location>
</feature>
<dbReference type="EMBL" id="CP000473">
    <property type="protein sequence ID" value="ABJ81814.1"/>
    <property type="molecule type" value="Genomic_DNA"/>
</dbReference>
<sequence>MPEFCTCGAQLAPDSLFCHKCGKPQREIVEQEPEVITEVIPTVAAPEAPPPPAALPLNFHNPIAVRVAFTVALVATLLSWIPALNVILWVAAGFTAVYLYRRRTGVFLNVRAGVRLGWITGVLMFVITTVIFTLTVIPAAANGGIATLFKQQFKNVSDPNVQEALRMLETGPGVATILLATLFMLFCFITLLAMAGGALGAKMVGSPSEPRP</sequence>
<organism evidence="2">
    <name type="scientific">Solibacter usitatus (strain Ellin6076)</name>
    <dbReference type="NCBI Taxonomy" id="234267"/>
    <lineage>
        <taxon>Bacteria</taxon>
        <taxon>Pseudomonadati</taxon>
        <taxon>Acidobacteriota</taxon>
        <taxon>Terriglobia</taxon>
        <taxon>Bryobacterales</taxon>
        <taxon>Solibacteraceae</taxon>
        <taxon>Candidatus Solibacter</taxon>
    </lineage>
</organism>
<evidence type="ECO:0000256" key="1">
    <source>
        <dbReference type="SAM" id="Phobius"/>
    </source>
</evidence>
<evidence type="ECO:0008006" key="3">
    <source>
        <dbReference type="Google" id="ProtNLM"/>
    </source>
</evidence>
<gene>
    <name evidence="2" type="ordered locus">Acid_0815</name>
</gene>
<reference evidence="2" key="1">
    <citation type="submission" date="2006-10" db="EMBL/GenBank/DDBJ databases">
        <title>Complete sequence of Solibacter usitatus Ellin6076.</title>
        <authorList>
            <consortium name="US DOE Joint Genome Institute"/>
            <person name="Copeland A."/>
            <person name="Lucas S."/>
            <person name="Lapidus A."/>
            <person name="Barry K."/>
            <person name="Detter J.C."/>
            <person name="Glavina del Rio T."/>
            <person name="Hammon N."/>
            <person name="Israni S."/>
            <person name="Dalin E."/>
            <person name="Tice H."/>
            <person name="Pitluck S."/>
            <person name="Thompson L.S."/>
            <person name="Brettin T."/>
            <person name="Bruce D."/>
            <person name="Han C."/>
            <person name="Tapia R."/>
            <person name="Gilna P."/>
            <person name="Schmutz J."/>
            <person name="Larimer F."/>
            <person name="Land M."/>
            <person name="Hauser L."/>
            <person name="Kyrpides N."/>
            <person name="Mikhailova N."/>
            <person name="Janssen P.H."/>
            <person name="Kuske C.R."/>
            <person name="Richardson P."/>
        </authorList>
    </citation>
    <scope>NUCLEOTIDE SEQUENCE</scope>
    <source>
        <strain evidence="2">Ellin6076</strain>
    </source>
</reference>
<protein>
    <recommendedName>
        <fullName evidence="3">Zinc-ribbon domain-containing protein</fullName>
    </recommendedName>
</protein>
<evidence type="ECO:0000313" key="2">
    <source>
        <dbReference type="EMBL" id="ABJ81814.1"/>
    </source>
</evidence>
<dbReference type="AlphaFoldDB" id="Q02AV2"/>
<dbReference type="HOGENOM" id="CLU_1299061_0_0_0"/>
<proteinExistence type="predicted"/>
<dbReference type="STRING" id="234267.Acid_0815"/>
<keyword evidence="1" id="KW-1133">Transmembrane helix</keyword>
<keyword evidence="1" id="KW-0472">Membrane</keyword>